<evidence type="ECO:0000313" key="2">
    <source>
        <dbReference type="Proteomes" id="UP000199163"/>
    </source>
</evidence>
<organism evidence="1 2">
    <name type="scientific">Alteribacillus persepolensis</name>
    <dbReference type="NCBI Taxonomy" id="568899"/>
    <lineage>
        <taxon>Bacteria</taxon>
        <taxon>Bacillati</taxon>
        <taxon>Bacillota</taxon>
        <taxon>Bacilli</taxon>
        <taxon>Bacillales</taxon>
        <taxon>Bacillaceae</taxon>
        <taxon>Alteribacillus</taxon>
    </lineage>
</organism>
<protein>
    <submittedName>
        <fullName evidence="1">Uncharacterized protein</fullName>
    </submittedName>
</protein>
<evidence type="ECO:0000313" key="1">
    <source>
        <dbReference type="EMBL" id="SDI14732.1"/>
    </source>
</evidence>
<dbReference type="RefSeq" id="WP_175487535.1">
    <property type="nucleotide sequence ID" value="NZ_FNDK01000023.1"/>
</dbReference>
<keyword evidence="2" id="KW-1185">Reference proteome</keyword>
<reference evidence="1 2" key="1">
    <citation type="submission" date="2016-10" db="EMBL/GenBank/DDBJ databases">
        <authorList>
            <person name="de Groot N.N."/>
        </authorList>
    </citation>
    <scope>NUCLEOTIDE SEQUENCE [LARGE SCALE GENOMIC DNA]</scope>
    <source>
        <strain evidence="1 2">DSM 21632</strain>
    </source>
</reference>
<dbReference type="Proteomes" id="UP000199163">
    <property type="component" value="Unassembled WGS sequence"/>
</dbReference>
<name>A0A1G8I7C4_9BACI</name>
<sequence>MSRDTYDQMVFLRSDPTFQLYECANCKEEVYGDELDENEFCEECR</sequence>
<accession>A0A1G8I7C4</accession>
<dbReference type="AlphaFoldDB" id="A0A1G8I7C4"/>
<gene>
    <name evidence="1" type="ORF">SAMN05192534_12321</name>
</gene>
<dbReference type="STRING" id="568899.SAMN05192534_12321"/>
<dbReference type="EMBL" id="FNDK01000023">
    <property type="protein sequence ID" value="SDI14732.1"/>
    <property type="molecule type" value="Genomic_DNA"/>
</dbReference>
<proteinExistence type="predicted"/>